<dbReference type="InterPro" id="IPR043740">
    <property type="entry name" value="DUF5685"/>
</dbReference>
<protein>
    <submittedName>
        <fullName evidence="1">Uncharacterized protein</fullName>
    </submittedName>
</protein>
<organism evidence="1 2">
    <name type="scientific">Candidatus Stercoripulliclostridium pullicola</name>
    <dbReference type="NCBI Taxonomy" id="2840953"/>
    <lineage>
        <taxon>Bacteria</taxon>
        <taxon>Bacillati</taxon>
        <taxon>Bacillota</taxon>
        <taxon>Clostridia</taxon>
        <taxon>Eubacteriales</taxon>
        <taxon>Candidatus Stercoripulliclostridium</taxon>
    </lineage>
</organism>
<proteinExistence type="predicted"/>
<accession>A0A940DFI2</accession>
<evidence type="ECO:0000313" key="1">
    <source>
        <dbReference type="EMBL" id="MBO8423606.1"/>
    </source>
</evidence>
<dbReference type="EMBL" id="JADINF010000028">
    <property type="protein sequence ID" value="MBO8423606.1"/>
    <property type="molecule type" value="Genomic_DNA"/>
</dbReference>
<dbReference type="AlphaFoldDB" id="A0A940DFI2"/>
<evidence type="ECO:0000313" key="2">
    <source>
        <dbReference type="Proteomes" id="UP000727857"/>
    </source>
</evidence>
<name>A0A940DFI2_9FIRM</name>
<reference evidence="1" key="2">
    <citation type="journal article" date="2021" name="PeerJ">
        <title>Extensive microbial diversity within the chicken gut microbiome revealed by metagenomics and culture.</title>
        <authorList>
            <person name="Gilroy R."/>
            <person name="Ravi A."/>
            <person name="Getino M."/>
            <person name="Pursley I."/>
            <person name="Horton D.L."/>
            <person name="Alikhan N.F."/>
            <person name="Baker D."/>
            <person name="Gharbi K."/>
            <person name="Hall N."/>
            <person name="Watson M."/>
            <person name="Adriaenssens E.M."/>
            <person name="Foster-Nyarko E."/>
            <person name="Jarju S."/>
            <person name="Secka A."/>
            <person name="Antonio M."/>
            <person name="Oren A."/>
            <person name="Chaudhuri R.R."/>
            <person name="La Ragione R."/>
            <person name="Hildebrand F."/>
            <person name="Pallen M.J."/>
        </authorList>
    </citation>
    <scope>NUCLEOTIDE SEQUENCE</scope>
    <source>
        <strain evidence="1">517</strain>
    </source>
</reference>
<sequence length="289" mass="33164">MFGYVTADKPNMLIKDYATYRAYYCGLCKTIARKYPPFMRMTVNYDIAFLSLIAHNYARLEPVFDNERCIVHPVGKKFAVVRNDPIQERIVDINTILGYYKVYDDVADRGGIRHRIARAYLKGKYRRAARKYPELDEALRKCFGELAALEKANSDDIDALCATSADMLIAVGKAACPDPDENLYTLCDNLGRWIYLIDAYDDMRKDKEKGAFNPLLPRDGELTEEVLDKIQNKVSEKLYGYIREIRAAYDRMSITVSEAPLSNVIYLGLRARTEEVLESRGMKCRKTLL</sequence>
<gene>
    <name evidence="1" type="ORF">IAB16_01090</name>
</gene>
<dbReference type="Proteomes" id="UP000727857">
    <property type="component" value="Unassembled WGS sequence"/>
</dbReference>
<reference evidence="1" key="1">
    <citation type="submission" date="2020-10" db="EMBL/GenBank/DDBJ databases">
        <authorList>
            <person name="Gilroy R."/>
        </authorList>
    </citation>
    <scope>NUCLEOTIDE SEQUENCE</scope>
    <source>
        <strain evidence="1">517</strain>
    </source>
</reference>
<dbReference type="Pfam" id="PF18937">
    <property type="entry name" value="DUF5685"/>
    <property type="match status" value="1"/>
</dbReference>
<comment type="caution">
    <text evidence="1">The sequence shown here is derived from an EMBL/GenBank/DDBJ whole genome shotgun (WGS) entry which is preliminary data.</text>
</comment>